<dbReference type="SUPFAM" id="SSF52540">
    <property type="entry name" value="P-loop containing nucleoside triphosphate hydrolases"/>
    <property type="match status" value="1"/>
</dbReference>
<feature type="domain" description="ABC transporter" evidence="7">
    <location>
        <begin position="6"/>
        <end position="239"/>
    </location>
</feature>
<accession>F8F2E8</accession>
<dbReference type="HOGENOM" id="CLU_000604_1_11_12"/>
<organism evidence="8 9">
    <name type="scientific">Gracilinema caldarium (strain ATCC 51460 / DSM 7334 / H1)</name>
    <name type="common">Treponema caldarium</name>
    <dbReference type="NCBI Taxonomy" id="744872"/>
    <lineage>
        <taxon>Bacteria</taxon>
        <taxon>Pseudomonadati</taxon>
        <taxon>Spirochaetota</taxon>
        <taxon>Spirochaetia</taxon>
        <taxon>Spirochaetales</taxon>
        <taxon>Breznakiellaceae</taxon>
        <taxon>Gracilinema</taxon>
    </lineage>
</organism>
<evidence type="ECO:0000256" key="2">
    <source>
        <dbReference type="ARBA" id="ARBA00022741"/>
    </source>
</evidence>
<dbReference type="GO" id="GO:0005524">
    <property type="term" value="F:ATP binding"/>
    <property type="evidence" value="ECO:0007669"/>
    <property type="project" value="UniProtKB-KW"/>
</dbReference>
<evidence type="ECO:0000256" key="4">
    <source>
        <dbReference type="ARBA" id="ARBA00022967"/>
    </source>
</evidence>
<dbReference type="InterPro" id="IPR027417">
    <property type="entry name" value="P-loop_NTPase"/>
</dbReference>
<dbReference type="STRING" id="744872.Spica_2837"/>
<dbReference type="eggNOG" id="COG1121">
    <property type="taxonomic scope" value="Bacteria"/>
</dbReference>
<sequence length="283" mass="31638">MSNGFSVFHQVRFQYPESAEPIFSGFSATLPSGFVSLVGPNGAGKSTLMLLAAGRLLPQEGTISLLGRDTRLFVSEDERNAYASFIYQNMEFETEDPLGQLLEQIYAGGFHALKGDDFYKEVLSVFELTGLLTRPLARLSKGEMQRTLLAFSALYGSRSLFMDEPVFAMEDRQKEAALDFFRSYQKATGVTIYVSLHELDLTKKYAETVLLFKKDRSIDMGSPAELLTPSHLEEAYGVPAAMLKQKEYLDRKKLEEEYDLLVSQKQEETSQGASQQQGEPGTN</sequence>
<gene>
    <name evidence="8" type="ordered locus">Spica_2837</name>
</gene>
<keyword evidence="1" id="KW-0813">Transport</keyword>
<keyword evidence="9" id="KW-1185">Reference proteome</keyword>
<keyword evidence="4" id="KW-1278">Translocase</keyword>
<dbReference type="Gene3D" id="3.40.50.300">
    <property type="entry name" value="P-loop containing nucleotide triphosphate hydrolases"/>
    <property type="match status" value="1"/>
</dbReference>
<evidence type="ECO:0000313" key="8">
    <source>
        <dbReference type="EMBL" id="AEJ20930.1"/>
    </source>
</evidence>
<keyword evidence="3" id="KW-0067">ATP-binding</keyword>
<dbReference type="Pfam" id="PF00005">
    <property type="entry name" value="ABC_tran"/>
    <property type="match status" value="1"/>
</dbReference>
<evidence type="ECO:0000259" key="7">
    <source>
        <dbReference type="PROSITE" id="PS50893"/>
    </source>
</evidence>
<protein>
    <submittedName>
        <fullName evidence="8">ABC transporter related protein</fullName>
    </submittedName>
</protein>
<feature type="region of interest" description="Disordered" evidence="6">
    <location>
        <begin position="260"/>
        <end position="283"/>
    </location>
</feature>
<reference evidence="9" key="1">
    <citation type="journal article" date="2013" name="Stand. Genomic Sci.">
        <title>Genome sequence of the thermophilic fresh-water bacterium Spirochaeta caldaria type strain (H1(T)), reclassification of Spirochaeta caldaria, Spirochaeta stenostrepta, and Spirochaeta zuelzerae in the genus Treponema as Treponema caldaria comb. nov., Treponema stenostrepta comb. nov., and Treponema zuelzerae comb. nov., and emendation of the genus Treponema.</title>
        <authorList>
            <person name="Abt B."/>
            <person name="Goker M."/>
            <person name="Scheuner C."/>
            <person name="Han C."/>
            <person name="Lu M."/>
            <person name="Misra M."/>
            <person name="Lapidus A."/>
            <person name="Nolan M."/>
            <person name="Lucas S."/>
            <person name="Hammon N."/>
            <person name="Deshpande S."/>
            <person name="Cheng J.F."/>
            <person name="Tapia R."/>
            <person name="Goodwin L.A."/>
            <person name="Pitluck S."/>
            <person name="Liolios K."/>
            <person name="Pagani I."/>
            <person name="Ivanova N."/>
            <person name="Mavromatis K."/>
            <person name="Mikhailova N."/>
            <person name="Huntemann M."/>
            <person name="Pati A."/>
            <person name="Chen A."/>
            <person name="Palaniappan K."/>
            <person name="Land M."/>
            <person name="Hauser L."/>
            <person name="Jeffries C.D."/>
            <person name="Rohde M."/>
            <person name="Spring S."/>
            <person name="Gronow S."/>
            <person name="Detter J.C."/>
            <person name="Bristow J."/>
            <person name="Eisen J.A."/>
            <person name="Markowitz V."/>
            <person name="Hugenholtz P."/>
            <person name="Kyrpides N.C."/>
            <person name="Woyke T."/>
            <person name="Klenk H.P."/>
        </authorList>
    </citation>
    <scope>NUCLEOTIDE SEQUENCE</scope>
    <source>
        <strain evidence="9">ATCC 51460 / DSM 7334 / H1</strain>
    </source>
</reference>
<dbReference type="AlphaFoldDB" id="F8F2E8"/>
<dbReference type="InterPro" id="IPR003593">
    <property type="entry name" value="AAA+_ATPase"/>
</dbReference>
<evidence type="ECO:0000256" key="6">
    <source>
        <dbReference type="SAM" id="MobiDB-lite"/>
    </source>
</evidence>
<dbReference type="PROSITE" id="PS50893">
    <property type="entry name" value="ABC_TRANSPORTER_2"/>
    <property type="match status" value="1"/>
</dbReference>
<dbReference type="Proteomes" id="UP000000503">
    <property type="component" value="Chromosome"/>
</dbReference>
<dbReference type="InterPro" id="IPR003439">
    <property type="entry name" value="ABC_transporter-like_ATP-bd"/>
</dbReference>
<dbReference type="PANTHER" id="PTHR42794:SF1">
    <property type="entry name" value="HEMIN IMPORT ATP-BINDING PROTEIN HMUV"/>
    <property type="match status" value="1"/>
</dbReference>
<comment type="function">
    <text evidence="5">Part of the ABC transporter complex HmuTUV involved in hemin import. Responsible for energy coupling to the transport system.</text>
</comment>
<evidence type="ECO:0000256" key="5">
    <source>
        <dbReference type="ARBA" id="ARBA00037066"/>
    </source>
</evidence>
<evidence type="ECO:0000313" key="9">
    <source>
        <dbReference type="Proteomes" id="UP000000503"/>
    </source>
</evidence>
<name>F8F2E8_GRAC1</name>
<feature type="compositionally biased region" description="Polar residues" evidence="6">
    <location>
        <begin position="269"/>
        <end position="283"/>
    </location>
</feature>
<evidence type="ECO:0000256" key="3">
    <source>
        <dbReference type="ARBA" id="ARBA00022840"/>
    </source>
</evidence>
<dbReference type="PANTHER" id="PTHR42794">
    <property type="entry name" value="HEMIN IMPORT ATP-BINDING PROTEIN HMUV"/>
    <property type="match status" value="1"/>
</dbReference>
<evidence type="ECO:0000256" key="1">
    <source>
        <dbReference type="ARBA" id="ARBA00022448"/>
    </source>
</evidence>
<dbReference type="RefSeq" id="WP_013970208.1">
    <property type="nucleotide sequence ID" value="NC_015732.1"/>
</dbReference>
<dbReference type="OrthoDB" id="359015at2"/>
<dbReference type="SMART" id="SM00382">
    <property type="entry name" value="AAA"/>
    <property type="match status" value="1"/>
</dbReference>
<keyword evidence="2" id="KW-0547">Nucleotide-binding</keyword>
<dbReference type="GO" id="GO:0016887">
    <property type="term" value="F:ATP hydrolysis activity"/>
    <property type="evidence" value="ECO:0007669"/>
    <property type="project" value="InterPro"/>
</dbReference>
<dbReference type="EMBL" id="CP002868">
    <property type="protein sequence ID" value="AEJ20930.1"/>
    <property type="molecule type" value="Genomic_DNA"/>
</dbReference>
<proteinExistence type="predicted"/>
<dbReference type="KEGG" id="scd:Spica_2837"/>